<protein>
    <submittedName>
        <fullName evidence="1">Uncharacterized protein</fullName>
    </submittedName>
</protein>
<evidence type="ECO:0000313" key="2">
    <source>
        <dbReference type="Proteomes" id="UP001174909"/>
    </source>
</evidence>
<proteinExistence type="predicted"/>
<reference evidence="1" key="1">
    <citation type="submission" date="2023-03" db="EMBL/GenBank/DDBJ databases">
        <authorList>
            <person name="Steffen K."/>
            <person name="Cardenas P."/>
        </authorList>
    </citation>
    <scope>NUCLEOTIDE SEQUENCE</scope>
</reference>
<dbReference type="EMBL" id="CASHTH010001583">
    <property type="protein sequence ID" value="CAI8017014.1"/>
    <property type="molecule type" value="Genomic_DNA"/>
</dbReference>
<keyword evidence="2" id="KW-1185">Reference proteome</keyword>
<name>A0AA35RTJ8_GEOBA</name>
<dbReference type="AlphaFoldDB" id="A0AA35RTJ8"/>
<accession>A0AA35RTJ8</accession>
<evidence type="ECO:0000313" key="1">
    <source>
        <dbReference type="EMBL" id="CAI8017014.1"/>
    </source>
</evidence>
<comment type="caution">
    <text evidence="1">The sequence shown here is derived from an EMBL/GenBank/DDBJ whole genome shotgun (WGS) entry which is preliminary data.</text>
</comment>
<gene>
    <name evidence="1" type="ORF">GBAR_LOCUS10381</name>
</gene>
<dbReference type="Proteomes" id="UP001174909">
    <property type="component" value="Unassembled WGS sequence"/>
</dbReference>
<sequence length="39" mass="4447">MLQFESSDELDLVDFGDSEECVRDTQASLNQCQAERCSF</sequence>
<organism evidence="1 2">
    <name type="scientific">Geodia barretti</name>
    <name type="common">Barrett's horny sponge</name>
    <dbReference type="NCBI Taxonomy" id="519541"/>
    <lineage>
        <taxon>Eukaryota</taxon>
        <taxon>Metazoa</taxon>
        <taxon>Porifera</taxon>
        <taxon>Demospongiae</taxon>
        <taxon>Heteroscleromorpha</taxon>
        <taxon>Tetractinellida</taxon>
        <taxon>Astrophorina</taxon>
        <taxon>Geodiidae</taxon>
        <taxon>Geodia</taxon>
    </lineage>
</organism>